<gene>
    <name evidence="1" type="ORF">A2V54_02310</name>
</gene>
<sequence length="117" mass="13262">MPSDSAPKIYVGDGSVLHSQERLEPGVEFAVIVCGESNLQLSESVMLMHSDRGESFLSMVVQRDVYALADIPEEDVKAVGFPDLFRLAESLRHRHPELTWHDKATVLRLFVFEGYWE</sequence>
<proteinExistence type="predicted"/>
<organism evidence="1 2">
    <name type="scientific">candidate division WWE3 bacterium RBG_19FT_COMBO_53_11</name>
    <dbReference type="NCBI Taxonomy" id="1802613"/>
    <lineage>
        <taxon>Bacteria</taxon>
        <taxon>Katanobacteria</taxon>
    </lineage>
</organism>
<dbReference type="STRING" id="1802613.A2V54_02310"/>
<name>A0A1F4UIP0_UNCKA</name>
<protein>
    <recommendedName>
        <fullName evidence="3">ASCH domain-containing protein</fullName>
    </recommendedName>
</protein>
<dbReference type="EMBL" id="MEUW01000008">
    <property type="protein sequence ID" value="OGC44831.1"/>
    <property type="molecule type" value="Genomic_DNA"/>
</dbReference>
<evidence type="ECO:0000313" key="1">
    <source>
        <dbReference type="EMBL" id="OGC44831.1"/>
    </source>
</evidence>
<evidence type="ECO:0008006" key="3">
    <source>
        <dbReference type="Google" id="ProtNLM"/>
    </source>
</evidence>
<dbReference type="AlphaFoldDB" id="A0A1F4UIP0"/>
<comment type="caution">
    <text evidence="1">The sequence shown here is derived from an EMBL/GenBank/DDBJ whole genome shotgun (WGS) entry which is preliminary data.</text>
</comment>
<accession>A0A1F4UIP0</accession>
<evidence type="ECO:0000313" key="2">
    <source>
        <dbReference type="Proteomes" id="UP000176583"/>
    </source>
</evidence>
<dbReference type="Proteomes" id="UP000176583">
    <property type="component" value="Unassembled WGS sequence"/>
</dbReference>
<reference evidence="1 2" key="1">
    <citation type="journal article" date="2016" name="Nat. Commun.">
        <title>Thousands of microbial genomes shed light on interconnected biogeochemical processes in an aquifer system.</title>
        <authorList>
            <person name="Anantharaman K."/>
            <person name="Brown C.T."/>
            <person name="Hug L.A."/>
            <person name="Sharon I."/>
            <person name="Castelle C.J."/>
            <person name="Probst A.J."/>
            <person name="Thomas B.C."/>
            <person name="Singh A."/>
            <person name="Wilkins M.J."/>
            <person name="Karaoz U."/>
            <person name="Brodie E.L."/>
            <person name="Williams K.H."/>
            <person name="Hubbard S.S."/>
            <person name="Banfield J.F."/>
        </authorList>
    </citation>
    <scope>NUCLEOTIDE SEQUENCE [LARGE SCALE GENOMIC DNA]</scope>
</reference>